<keyword evidence="12" id="KW-0256">Endoplasmic reticulum</keyword>
<proteinExistence type="predicted"/>
<evidence type="ECO:0000256" key="5">
    <source>
        <dbReference type="ARBA" id="ARBA00014116"/>
    </source>
</evidence>
<evidence type="ECO:0000256" key="2">
    <source>
        <dbReference type="ARBA" id="ARBA00004371"/>
    </source>
</evidence>
<name>A0ABZ2JYL5_9BACT</name>
<evidence type="ECO:0000256" key="4">
    <source>
        <dbReference type="ARBA" id="ARBA00004613"/>
    </source>
</evidence>
<feature type="signal peptide" evidence="21">
    <location>
        <begin position="1"/>
        <end position="20"/>
    </location>
</feature>
<evidence type="ECO:0000259" key="22">
    <source>
        <dbReference type="Pfam" id="PF04389"/>
    </source>
</evidence>
<keyword evidence="11" id="KW-0378">Hydrolase</keyword>
<evidence type="ECO:0000256" key="8">
    <source>
        <dbReference type="ARBA" id="ARBA00022670"/>
    </source>
</evidence>
<keyword evidence="9" id="KW-0479">Metal-binding</keyword>
<evidence type="ECO:0000256" key="9">
    <source>
        <dbReference type="ARBA" id="ARBA00022723"/>
    </source>
</evidence>
<comment type="subcellular location">
    <subcellularLocation>
        <location evidence="1">Endoplasmic reticulum</location>
    </subcellularLocation>
    <subcellularLocation>
        <location evidence="3">Golgi apparatus</location>
    </subcellularLocation>
    <subcellularLocation>
        <location evidence="2">Lysosome</location>
    </subcellularLocation>
    <subcellularLocation>
        <location evidence="4">Secreted</location>
    </subcellularLocation>
</comment>
<accession>A0ABZ2JYL5</accession>
<evidence type="ECO:0000256" key="17">
    <source>
        <dbReference type="ARBA" id="ARBA00023180"/>
    </source>
</evidence>
<keyword evidence="7" id="KW-0121">Carboxypeptidase</keyword>
<keyword evidence="13" id="KW-0862">Zinc</keyword>
<evidence type="ECO:0000256" key="6">
    <source>
        <dbReference type="ARBA" id="ARBA00022525"/>
    </source>
</evidence>
<dbReference type="SUPFAM" id="SSF53187">
    <property type="entry name" value="Zn-dependent exopeptidases"/>
    <property type="match status" value="1"/>
</dbReference>
<gene>
    <name evidence="23" type="ORF">LZC95_34680</name>
</gene>
<evidence type="ECO:0000256" key="11">
    <source>
        <dbReference type="ARBA" id="ARBA00022801"/>
    </source>
</evidence>
<evidence type="ECO:0000256" key="18">
    <source>
        <dbReference type="ARBA" id="ARBA00023228"/>
    </source>
</evidence>
<dbReference type="Gene3D" id="3.40.630.10">
    <property type="entry name" value="Zn peptidases"/>
    <property type="match status" value="1"/>
</dbReference>
<keyword evidence="24" id="KW-1185">Reference proteome</keyword>
<evidence type="ECO:0000256" key="12">
    <source>
        <dbReference type="ARBA" id="ARBA00022824"/>
    </source>
</evidence>
<keyword evidence="16" id="KW-0865">Zymogen</keyword>
<evidence type="ECO:0000256" key="21">
    <source>
        <dbReference type="SAM" id="SignalP"/>
    </source>
</evidence>
<dbReference type="PANTHER" id="PTHR12053">
    <property type="entry name" value="PROTEASE FAMILY M28 PLASMA GLUTAMATE CARBOXYPEPTIDASE-RELATED"/>
    <property type="match status" value="1"/>
</dbReference>
<keyword evidence="15" id="KW-0482">Metalloprotease</keyword>
<keyword evidence="17" id="KW-0325">Glycoprotein</keyword>
<dbReference type="PROSITE" id="PS51257">
    <property type="entry name" value="PROKAR_LIPOPROTEIN"/>
    <property type="match status" value="1"/>
</dbReference>
<dbReference type="EMBL" id="CP089982">
    <property type="protein sequence ID" value="WXA91593.1"/>
    <property type="molecule type" value="Genomic_DNA"/>
</dbReference>
<dbReference type="RefSeq" id="WP_394842213.1">
    <property type="nucleotide sequence ID" value="NZ_CP089982.1"/>
</dbReference>
<feature type="chain" id="PRO_5045467530" description="Carboxypeptidase Q" evidence="21">
    <location>
        <begin position="21"/>
        <end position="526"/>
    </location>
</feature>
<reference evidence="23 24" key="1">
    <citation type="submission" date="2021-12" db="EMBL/GenBank/DDBJ databases">
        <title>Discovery of the Pendulisporaceae a myxobacterial family with distinct sporulation behavior and unique specialized metabolism.</title>
        <authorList>
            <person name="Garcia R."/>
            <person name="Popoff A."/>
            <person name="Bader C.D."/>
            <person name="Loehr J."/>
            <person name="Walesch S."/>
            <person name="Walt C."/>
            <person name="Boldt J."/>
            <person name="Bunk B."/>
            <person name="Haeckl F.J.F.P.J."/>
            <person name="Gunesch A.P."/>
            <person name="Birkelbach J."/>
            <person name="Nuebel U."/>
            <person name="Pietschmann T."/>
            <person name="Bach T."/>
            <person name="Mueller R."/>
        </authorList>
    </citation>
    <scope>NUCLEOTIDE SEQUENCE [LARGE SCALE GENOMIC DNA]</scope>
    <source>
        <strain evidence="23 24">MSr12523</strain>
    </source>
</reference>
<comment type="subunit">
    <text evidence="19">Homodimer. The monomeric form is inactive while the homodimer is active.</text>
</comment>
<evidence type="ECO:0000256" key="7">
    <source>
        <dbReference type="ARBA" id="ARBA00022645"/>
    </source>
</evidence>
<evidence type="ECO:0000256" key="15">
    <source>
        <dbReference type="ARBA" id="ARBA00023049"/>
    </source>
</evidence>
<protein>
    <recommendedName>
        <fullName evidence="5">Carboxypeptidase Q</fullName>
    </recommendedName>
    <alternativeName>
        <fullName evidence="20">Plasma glutamate carboxypeptidase</fullName>
    </alternativeName>
</protein>
<evidence type="ECO:0000256" key="14">
    <source>
        <dbReference type="ARBA" id="ARBA00023034"/>
    </source>
</evidence>
<evidence type="ECO:0000256" key="1">
    <source>
        <dbReference type="ARBA" id="ARBA00004240"/>
    </source>
</evidence>
<keyword evidence="14" id="KW-0333">Golgi apparatus</keyword>
<evidence type="ECO:0000256" key="19">
    <source>
        <dbReference type="ARBA" id="ARBA00025833"/>
    </source>
</evidence>
<sequence length="526" mass="56807">MRIVPLVVPVVAVSLVGACAQSSPPKAAAPVEATAAARESAPAAAPVPVAAAQPVDEHDPRVALKRRFEGETPMMADLSELCDNIGGRITGSPAANRAVKWATQKFRAMGIETVRTEKFRAPFLWLPERAEVLETAPDTFAIDAVASPGTISLPSVEAPLLDVGDGTLEALAKLGPKAAGAFLLLRTHEAKTLDDLFSEYVRTHPLMEAATRAHVAGLIIQSAEPHGLFYEHRMGFGSKPLTPAAVLVSREQGARLARLLQRSQVRLRVKVTNRIGPSFESENVIAEVRGSEVPDEVVILGAHLDSWALGTGAEDNGVNSTLVLDVARALRELKLVPRRTVRFALFTGEEQAMWGSSGYVARHKDEMAKHVASITFDLGSGRTSGFVLNGRPELRAPVREALSVFPEFTADSHVVDSVFITDSLPFMLSGVSNLVAIQDDKPYLPVFHSSSDVFDNVNAKEAKRNAAIAAVLTWSLANTREALPGQLTRAEVEQILVKTKTVDELKAFQLWDDWQQHRLGFPAEGK</sequence>
<dbReference type="Gene3D" id="3.50.30.30">
    <property type="match status" value="1"/>
</dbReference>
<evidence type="ECO:0000313" key="23">
    <source>
        <dbReference type="EMBL" id="WXA91593.1"/>
    </source>
</evidence>
<keyword evidence="10 21" id="KW-0732">Signal</keyword>
<dbReference type="InterPro" id="IPR007484">
    <property type="entry name" value="Peptidase_M28"/>
</dbReference>
<feature type="domain" description="Peptidase M28" evidence="22">
    <location>
        <begin position="283"/>
        <end position="471"/>
    </location>
</feature>
<evidence type="ECO:0000313" key="24">
    <source>
        <dbReference type="Proteomes" id="UP001379533"/>
    </source>
</evidence>
<evidence type="ECO:0000256" key="3">
    <source>
        <dbReference type="ARBA" id="ARBA00004555"/>
    </source>
</evidence>
<evidence type="ECO:0000256" key="16">
    <source>
        <dbReference type="ARBA" id="ARBA00023145"/>
    </source>
</evidence>
<dbReference type="Pfam" id="PF04389">
    <property type="entry name" value="Peptidase_M28"/>
    <property type="match status" value="1"/>
</dbReference>
<organism evidence="23 24">
    <name type="scientific">Pendulispora brunnea</name>
    <dbReference type="NCBI Taxonomy" id="2905690"/>
    <lineage>
        <taxon>Bacteria</taxon>
        <taxon>Pseudomonadati</taxon>
        <taxon>Myxococcota</taxon>
        <taxon>Myxococcia</taxon>
        <taxon>Myxococcales</taxon>
        <taxon>Sorangiineae</taxon>
        <taxon>Pendulisporaceae</taxon>
        <taxon>Pendulispora</taxon>
    </lineage>
</organism>
<keyword evidence="6" id="KW-0964">Secreted</keyword>
<dbReference type="InterPro" id="IPR039866">
    <property type="entry name" value="CPQ"/>
</dbReference>
<evidence type="ECO:0000256" key="13">
    <source>
        <dbReference type="ARBA" id="ARBA00022833"/>
    </source>
</evidence>
<keyword evidence="18" id="KW-0458">Lysosome</keyword>
<dbReference type="PANTHER" id="PTHR12053:SF3">
    <property type="entry name" value="CARBOXYPEPTIDASE Q"/>
    <property type="match status" value="1"/>
</dbReference>
<evidence type="ECO:0000256" key="20">
    <source>
        <dbReference type="ARBA" id="ARBA00033328"/>
    </source>
</evidence>
<evidence type="ECO:0000256" key="10">
    <source>
        <dbReference type="ARBA" id="ARBA00022729"/>
    </source>
</evidence>
<keyword evidence="8" id="KW-0645">Protease</keyword>
<dbReference type="Proteomes" id="UP001379533">
    <property type="component" value="Chromosome"/>
</dbReference>